<feature type="compositionally biased region" description="Polar residues" evidence="1">
    <location>
        <begin position="207"/>
        <end position="222"/>
    </location>
</feature>
<dbReference type="Proteomes" id="UP001254759">
    <property type="component" value="Unassembled WGS sequence"/>
</dbReference>
<dbReference type="InterPro" id="IPR002477">
    <property type="entry name" value="Peptidoglycan-bd-like"/>
</dbReference>
<dbReference type="Pfam" id="PF01471">
    <property type="entry name" value="PG_binding_1"/>
    <property type="match status" value="1"/>
</dbReference>
<reference evidence="4 5" key="1">
    <citation type="submission" date="2023-07" db="EMBL/GenBank/DDBJ databases">
        <title>Sorghum-associated microbial communities from plants grown in Nebraska, USA.</title>
        <authorList>
            <person name="Schachtman D."/>
        </authorList>
    </citation>
    <scope>NUCLEOTIDE SEQUENCE [LARGE SCALE GENOMIC DNA]</scope>
    <source>
        <strain evidence="4 5">BE107</strain>
    </source>
</reference>
<feature type="compositionally biased region" description="Low complexity" evidence="1">
    <location>
        <begin position="412"/>
        <end position="429"/>
    </location>
</feature>
<accession>A0ABU1RWX9</accession>
<dbReference type="InterPro" id="IPR036366">
    <property type="entry name" value="PGBDSf"/>
</dbReference>
<feature type="region of interest" description="Disordered" evidence="1">
    <location>
        <begin position="597"/>
        <end position="632"/>
    </location>
</feature>
<feature type="region of interest" description="Disordered" evidence="1">
    <location>
        <begin position="197"/>
        <end position="222"/>
    </location>
</feature>
<dbReference type="InterPro" id="IPR036365">
    <property type="entry name" value="PGBD-like_sf"/>
</dbReference>
<feature type="compositionally biased region" description="Low complexity" evidence="1">
    <location>
        <begin position="609"/>
        <end position="621"/>
    </location>
</feature>
<sequence length="632" mass="69414">MERDYSRAEVLDIIEKEAGERNIPRDDFMRFAYIETGGTFNEQASRGERGAKGLFQFVPDTAQAYGIRGQELDAVANTDAAARLYLDNRQILVNRHERDGRPYLSGKAEPDGLDMYMAHQQGGAGYRSIQTAIATGQFGREDTRSNILNNVSSRDFETVTGKKYADFRGMSDRDMATTFTQYWDTKFDRVRIPEKGIEPTADARQNGPVQSTPAQTTPVQSQTTPATGIALTAAHDLSVKYDHVKYAMSGKYPGVDGKHPDQGYVDCSGWVATMQNATMAEVNAKAGREVFGKGDLFKLGTDGAAMIVEKAQSRSGVMIEGKAVTRDALKEGMIIGEDNGPTKWDAGRYKGIDHITMVVKDPKSGELMISQSRGGEGVELSSLDRYLERKQANGVKLYATDPLAEARTLLQDKQQTQGQTQTEGQTKPQPQQPADATLRTGEKSEGIRQLQDTLNNFGYRDKEGRALREDGGFGDRTKEAVQAYQQAHGLKADGVVGPQTLDALKKSKEAPLLSDTRHPDNALFQQTVKSMEQLGPQAFKSRQDLENAAAAGVFEAKASGLTRVDHVLPNTNGTGVFLVQGEPGDPANRRVYMDKAQATAEPIEKSTAQVQQETQNQPQVQQEREQRRTMGI</sequence>
<evidence type="ECO:0000313" key="4">
    <source>
        <dbReference type="EMBL" id="MDR6843264.1"/>
    </source>
</evidence>
<keyword evidence="5" id="KW-1185">Reference proteome</keyword>
<feature type="region of interest" description="Disordered" evidence="1">
    <location>
        <begin position="412"/>
        <end position="446"/>
    </location>
</feature>
<dbReference type="Pfam" id="PF20410">
    <property type="entry name" value="X-Tfes_XVIPCD"/>
    <property type="match status" value="1"/>
</dbReference>
<dbReference type="InterPro" id="IPR046519">
    <property type="entry name" value="X-Tfes_XVIPCD"/>
</dbReference>
<dbReference type="EMBL" id="JAVDTT010000006">
    <property type="protein sequence ID" value="MDR6843264.1"/>
    <property type="molecule type" value="Genomic_DNA"/>
</dbReference>
<organism evidence="4 5">
    <name type="scientific">Pseudoxanthomonas sacheonensis</name>
    <dbReference type="NCBI Taxonomy" id="443615"/>
    <lineage>
        <taxon>Bacteria</taxon>
        <taxon>Pseudomonadati</taxon>
        <taxon>Pseudomonadota</taxon>
        <taxon>Gammaproteobacteria</taxon>
        <taxon>Lysobacterales</taxon>
        <taxon>Lysobacteraceae</taxon>
        <taxon>Pseudoxanthomonas</taxon>
    </lineage>
</organism>
<name>A0ABU1RWX9_9GAMM</name>
<feature type="compositionally biased region" description="Basic and acidic residues" evidence="1">
    <location>
        <begin position="622"/>
        <end position="632"/>
    </location>
</feature>
<feature type="domain" description="X-Tfes XVIPCD" evidence="3">
    <location>
        <begin position="515"/>
        <end position="612"/>
    </location>
</feature>
<dbReference type="InterPro" id="IPR023346">
    <property type="entry name" value="Lysozyme-like_dom_sf"/>
</dbReference>
<gene>
    <name evidence="4" type="ORF">J2W94_003577</name>
</gene>
<feature type="domain" description="Peptidoglycan binding-like" evidence="2">
    <location>
        <begin position="444"/>
        <end position="504"/>
    </location>
</feature>
<dbReference type="Gene3D" id="1.10.530.10">
    <property type="match status" value="1"/>
</dbReference>
<comment type="caution">
    <text evidence="4">The sequence shown here is derived from an EMBL/GenBank/DDBJ whole genome shotgun (WGS) entry which is preliminary data.</text>
</comment>
<evidence type="ECO:0000259" key="3">
    <source>
        <dbReference type="Pfam" id="PF20410"/>
    </source>
</evidence>
<dbReference type="RefSeq" id="WP_310096285.1">
    <property type="nucleotide sequence ID" value="NZ_JAVDTT010000006.1"/>
</dbReference>
<evidence type="ECO:0000259" key="2">
    <source>
        <dbReference type="Pfam" id="PF01471"/>
    </source>
</evidence>
<proteinExistence type="predicted"/>
<dbReference type="SUPFAM" id="SSF47090">
    <property type="entry name" value="PGBD-like"/>
    <property type="match status" value="1"/>
</dbReference>
<evidence type="ECO:0000256" key="1">
    <source>
        <dbReference type="SAM" id="MobiDB-lite"/>
    </source>
</evidence>
<protein>
    <recommendedName>
        <fullName evidence="6">Peptidoglycan-binding protein</fullName>
    </recommendedName>
</protein>
<dbReference type="SUPFAM" id="SSF53955">
    <property type="entry name" value="Lysozyme-like"/>
    <property type="match status" value="1"/>
</dbReference>
<dbReference type="Gene3D" id="1.10.101.10">
    <property type="entry name" value="PGBD-like superfamily/PGBD"/>
    <property type="match status" value="1"/>
</dbReference>
<evidence type="ECO:0008006" key="6">
    <source>
        <dbReference type="Google" id="ProtNLM"/>
    </source>
</evidence>
<evidence type="ECO:0000313" key="5">
    <source>
        <dbReference type="Proteomes" id="UP001254759"/>
    </source>
</evidence>